<dbReference type="Proteomes" id="UP000830835">
    <property type="component" value="Unassembled WGS sequence"/>
</dbReference>
<dbReference type="PANTHER" id="PTHR43179:SF7">
    <property type="entry name" value="RHAMNOSYLTRANSFERASE WBBL"/>
    <property type="match status" value="1"/>
</dbReference>
<protein>
    <submittedName>
        <fullName evidence="2">Glycosyltransferase</fullName>
    </submittedName>
</protein>
<dbReference type="RefSeq" id="WP_244349287.1">
    <property type="nucleotide sequence ID" value="NZ_JAFIRA010000006.1"/>
</dbReference>
<reference evidence="2" key="1">
    <citation type="submission" date="2021-02" db="EMBL/GenBank/DDBJ databases">
        <title>The CRISPR/cas machinery reduction and long-range gene transfer in the hot spring cyanobacterium Synechococcus.</title>
        <authorList>
            <person name="Dvorak P."/>
            <person name="Jahodarova E."/>
            <person name="Hasler P."/>
            <person name="Poulickova A."/>
        </authorList>
    </citation>
    <scope>NUCLEOTIDE SEQUENCE</scope>
    <source>
        <strain evidence="2">Rupite</strain>
    </source>
</reference>
<sequence length="355" mass="41353">MLQADFNSNPEQPQITLVVVPRERFSCTQASLESLYAHTRIPFHLIYVDGNSPAHIRRYLQEQSQARGFQLIRTEHYLSPNQARNMGWKAVRTPYMAFVDNDVIVSSGWLESMLQCAEETGAAIVGPLMCEREPVHTIVHCAGGENHVWQDGKGSRHLREKMYKQGQKVEQVRAQLHAQPTELAEFHCMFLRTDLREKVGFLDEGMLNTKEHLDFCMTVMAAGELIYFEPKSLVTYVPGPPADWSDVAFYMLRWSNHWTQASLEHLRRKWGLAEDSYFKTKLKKLGWRRRMTLWQPLNRRLTRGRTSDRLNQWVLYPLDRFIEGWLIHTYRRQNSAQPPQIQVKDPVLSSGQRSV</sequence>
<evidence type="ECO:0000313" key="3">
    <source>
        <dbReference type="Proteomes" id="UP000830835"/>
    </source>
</evidence>
<dbReference type="Pfam" id="PF00535">
    <property type="entry name" value="Glycos_transf_2"/>
    <property type="match status" value="1"/>
</dbReference>
<comment type="caution">
    <text evidence="2">The sequence shown here is derived from an EMBL/GenBank/DDBJ whole genome shotgun (WGS) entry which is preliminary data.</text>
</comment>
<dbReference type="EMBL" id="JAFIRA010000006">
    <property type="protein sequence ID" value="MCJ2542062.1"/>
    <property type="molecule type" value="Genomic_DNA"/>
</dbReference>
<proteinExistence type="predicted"/>
<dbReference type="PANTHER" id="PTHR43179">
    <property type="entry name" value="RHAMNOSYLTRANSFERASE WBBL"/>
    <property type="match status" value="1"/>
</dbReference>
<gene>
    <name evidence="2" type="ORF">JX360_03935</name>
</gene>
<dbReference type="Gene3D" id="3.90.550.10">
    <property type="entry name" value="Spore Coat Polysaccharide Biosynthesis Protein SpsA, Chain A"/>
    <property type="match status" value="1"/>
</dbReference>
<name>A0ABT0C8E7_THEVL</name>
<dbReference type="InterPro" id="IPR001173">
    <property type="entry name" value="Glyco_trans_2-like"/>
</dbReference>
<dbReference type="SUPFAM" id="SSF53448">
    <property type="entry name" value="Nucleotide-diphospho-sugar transferases"/>
    <property type="match status" value="1"/>
</dbReference>
<accession>A0ABT0C8E7</accession>
<evidence type="ECO:0000313" key="2">
    <source>
        <dbReference type="EMBL" id="MCJ2542062.1"/>
    </source>
</evidence>
<organism evidence="2 3">
    <name type="scientific">Thermostichus vulcanus str. 'Rupite'</name>
    <dbReference type="NCBI Taxonomy" id="2813851"/>
    <lineage>
        <taxon>Bacteria</taxon>
        <taxon>Bacillati</taxon>
        <taxon>Cyanobacteriota</taxon>
        <taxon>Cyanophyceae</taxon>
        <taxon>Thermostichales</taxon>
        <taxon>Thermostichaceae</taxon>
        <taxon>Thermostichus</taxon>
    </lineage>
</organism>
<keyword evidence="3" id="KW-1185">Reference proteome</keyword>
<evidence type="ECO:0000259" key="1">
    <source>
        <dbReference type="Pfam" id="PF00535"/>
    </source>
</evidence>
<feature type="domain" description="Glycosyltransferase 2-like" evidence="1">
    <location>
        <begin position="26"/>
        <end position="126"/>
    </location>
</feature>
<dbReference type="InterPro" id="IPR029044">
    <property type="entry name" value="Nucleotide-diphossugar_trans"/>
</dbReference>